<evidence type="ECO:0000313" key="1">
    <source>
        <dbReference type="EMBL" id="PKY63181.1"/>
    </source>
</evidence>
<dbReference type="EMBL" id="LLXI01009277">
    <property type="protein sequence ID" value="PKY63181.1"/>
    <property type="molecule type" value="Genomic_DNA"/>
</dbReference>
<sequence>MDSSEWIVLPPIFLSGNSGWWRLSKVCDIGLGVVQALLFAEVQGEVVLSFASGFV</sequence>
<dbReference type="AlphaFoldDB" id="A0A2I1HWA8"/>
<organism evidence="1 2">
    <name type="scientific">Rhizophagus irregularis</name>
    <dbReference type="NCBI Taxonomy" id="588596"/>
    <lineage>
        <taxon>Eukaryota</taxon>
        <taxon>Fungi</taxon>
        <taxon>Fungi incertae sedis</taxon>
        <taxon>Mucoromycota</taxon>
        <taxon>Glomeromycotina</taxon>
        <taxon>Glomeromycetes</taxon>
        <taxon>Glomerales</taxon>
        <taxon>Glomeraceae</taxon>
        <taxon>Rhizophagus</taxon>
    </lineage>
</organism>
<proteinExistence type="predicted"/>
<protein>
    <submittedName>
        <fullName evidence="1">Uncharacterized protein</fullName>
    </submittedName>
</protein>
<comment type="caution">
    <text evidence="1">The sequence shown here is derived from an EMBL/GenBank/DDBJ whole genome shotgun (WGS) entry which is preliminary data.</text>
</comment>
<keyword evidence="2" id="KW-1185">Reference proteome</keyword>
<name>A0A2I1HWA8_9GLOM</name>
<evidence type="ECO:0000313" key="2">
    <source>
        <dbReference type="Proteomes" id="UP000234323"/>
    </source>
</evidence>
<reference evidence="1 2" key="1">
    <citation type="submission" date="2015-10" db="EMBL/GenBank/DDBJ databases">
        <title>Genome analyses suggest a sexual origin of heterokaryosis in a supposedly ancient asexual fungus.</title>
        <authorList>
            <person name="Ropars J."/>
            <person name="Sedzielewska K."/>
            <person name="Noel J."/>
            <person name="Charron P."/>
            <person name="Farinelli L."/>
            <person name="Marton T."/>
            <person name="Kruger M."/>
            <person name="Pelin A."/>
            <person name="Brachmann A."/>
            <person name="Corradi N."/>
        </authorList>
    </citation>
    <scope>NUCLEOTIDE SEQUENCE [LARGE SCALE GENOMIC DNA]</scope>
    <source>
        <strain evidence="1 2">A4</strain>
    </source>
</reference>
<gene>
    <name evidence="1" type="ORF">RhiirA4_491279</name>
</gene>
<accession>A0A2I1HWA8</accession>
<dbReference type="Proteomes" id="UP000234323">
    <property type="component" value="Unassembled WGS sequence"/>
</dbReference>